<dbReference type="RefSeq" id="WP_059053095.1">
    <property type="nucleotide sequence ID" value="NZ_LOJF01000001.1"/>
</dbReference>
<feature type="transmembrane region" description="Helical" evidence="6">
    <location>
        <begin position="610"/>
        <end position="632"/>
    </location>
</feature>
<dbReference type="EMBL" id="LOJF01000001">
    <property type="protein sequence ID" value="KUH59140.1"/>
    <property type="molecule type" value="Genomic_DNA"/>
</dbReference>
<dbReference type="InterPro" id="IPR003838">
    <property type="entry name" value="ABC3_permease_C"/>
</dbReference>
<name>A0A100YWU0_TRASO</name>
<feature type="transmembrane region" description="Helical" evidence="6">
    <location>
        <begin position="17"/>
        <end position="34"/>
    </location>
</feature>
<dbReference type="Pfam" id="PF02687">
    <property type="entry name" value="FtsX"/>
    <property type="match status" value="1"/>
</dbReference>
<proteinExistence type="predicted"/>
<feature type="transmembrane region" description="Helical" evidence="6">
    <location>
        <begin position="102"/>
        <end position="135"/>
    </location>
</feature>
<protein>
    <recommendedName>
        <fullName evidence="7">ABC3 transporter permease C-terminal domain-containing protein</fullName>
    </recommendedName>
</protein>
<dbReference type="OrthoDB" id="9781780at2"/>
<feature type="transmembrane region" description="Helical" evidence="6">
    <location>
        <begin position="286"/>
        <end position="307"/>
    </location>
</feature>
<evidence type="ECO:0000259" key="7">
    <source>
        <dbReference type="Pfam" id="PF02687"/>
    </source>
</evidence>
<reference evidence="8 9" key="1">
    <citation type="submission" date="2015-12" db="EMBL/GenBank/DDBJ databases">
        <title>Draft Genome Sequence of Olsenella scatoligenes SK9K4T; a Producer of 3-Methylindole- (skatole) and 4-Methylphenol- (p-cresol) Isolated from Pig Feces.</title>
        <authorList>
            <person name="Li X."/>
            <person name="Borg B."/>
            <person name="Canibe N."/>
        </authorList>
    </citation>
    <scope>NUCLEOTIDE SEQUENCE [LARGE SCALE GENOMIC DNA]</scope>
    <source>
        <strain evidence="8 9">SK9K4</strain>
    </source>
</reference>
<dbReference type="PANTHER" id="PTHR46795:SF3">
    <property type="entry name" value="ABC TRANSPORTER PERMEASE"/>
    <property type="match status" value="1"/>
</dbReference>
<dbReference type="AlphaFoldDB" id="A0A100YWU0"/>
<organism evidence="8 9">
    <name type="scientific">Tractidigestivibacter scatoligenes</name>
    <name type="common">Olsenella scatoligenes</name>
    <dbReference type="NCBI Taxonomy" id="1299998"/>
    <lineage>
        <taxon>Bacteria</taxon>
        <taxon>Bacillati</taxon>
        <taxon>Actinomycetota</taxon>
        <taxon>Coriobacteriia</taxon>
        <taxon>Coriobacteriales</taxon>
        <taxon>Atopobiaceae</taxon>
        <taxon>Tractidigestivibacter</taxon>
    </lineage>
</organism>
<keyword evidence="3 6" id="KW-0812">Transmembrane</keyword>
<evidence type="ECO:0000256" key="3">
    <source>
        <dbReference type="ARBA" id="ARBA00022692"/>
    </source>
</evidence>
<dbReference type="Proteomes" id="UP000054078">
    <property type="component" value="Unassembled WGS sequence"/>
</dbReference>
<dbReference type="InterPro" id="IPR027022">
    <property type="entry name" value="ABC_permease_BceB-typ"/>
</dbReference>
<accession>A0A100YWU0</accession>
<evidence type="ECO:0000313" key="9">
    <source>
        <dbReference type="Proteomes" id="UP000054078"/>
    </source>
</evidence>
<dbReference type="InterPro" id="IPR052536">
    <property type="entry name" value="ABC-4_Integral_Memb_Prot"/>
</dbReference>
<keyword evidence="4 6" id="KW-1133">Transmembrane helix</keyword>
<evidence type="ECO:0000313" key="8">
    <source>
        <dbReference type="EMBL" id="KUH59140.1"/>
    </source>
</evidence>
<evidence type="ECO:0000256" key="5">
    <source>
        <dbReference type="ARBA" id="ARBA00023136"/>
    </source>
</evidence>
<feature type="transmembrane region" description="Helical" evidence="6">
    <location>
        <begin position="554"/>
        <end position="576"/>
    </location>
</feature>
<feature type="transmembrane region" description="Helical" evidence="6">
    <location>
        <begin position="235"/>
        <end position="265"/>
    </location>
</feature>
<gene>
    <name evidence="8" type="ORF">AUL39_02070</name>
</gene>
<evidence type="ECO:0000256" key="2">
    <source>
        <dbReference type="ARBA" id="ARBA00022475"/>
    </source>
</evidence>
<dbReference type="STRING" id="1299998.AUL39_02070"/>
<evidence type="ECO:0000256" key="6">
    <source>
        <dbReference type="SAM" id="Phobius"/>
    </source>
</evidence>
<evidence type="ECO:0000256" key="4">
    <source>
        <dbReference type="ARBA" id="ARBA00022989"/>
    </source>
</evidence>
<feature type="transmembrane region" description="Helical" evidence="6">
    <location>
        <begin position="197"/>
        <end position="223"/>
    </location>
</feature>
<keyword evidence="9" id="KW-1185">Reference proteome</keyword>
<sequence>MLAKLAFGNMRKLLHDYAVYFLTLVLGVAVFYAFNTMSIQGDFLRGDVGETLSQVGQILDGLTVFLAVILGFLMVYANNFLMRRRKKELGLYQVLGMRTGQVNVVLALETLLVAAVSFGVGIALGVLVSQVLLFVTARMFATTVQHFSFFFSTDAFMLTLVCFGVIFVVMMLFNWITLRRVRLIDLMSSARQNEKQFVRRLPLSIVLTAAGLVLMGVAYWRLIRDGFPMDNSMQGGFIITTVMVAVGTFVFFYGLAGTLTALLTHMRGFYWRDLHMFTTRQIASRVNTTALSMGVIALILFLAMTAMTTGMSICNTLNAMAEKGTPYSASISVLPTDPVADPIDLEAEVAKVGVDLSAVGSHATVRIAVVPSELEGDTSTLQRISELTGETIPKGFEHAMVGEVVSLSDFNAVRALLGMEPVSLDEGQYLLLCNMDQVEPFVNGGLEKGFSVTVGAATLTPARTTVIDDASAVLQDNGLGANPGTFVVADDLAASLPTYQQVVDVMYAGPTEEGDAALKGLEERLGDSLGERSALTTVDTVTSVLADGTTTTGLISYMAIYIGFVLVIACAAILAIQQLSNASDSAGSYRTLSELGCSERLIFGSLRAQVAIAFVLPLAVGLSHSLCAISVVNELVSAFGYSDALDGMTLGLVLFALVYGGYLALTYRMAHGIVRSAVRTTRRAL</sequence>
<feature type="transmembrane region" description="Helical" evidence="6">
    <location>
        <begin position="155"/>
        <end position="176"/>
    </location>
</feature>
<dbReference type="GO" id="GO:0055085">
    <property type="term" value="P:transmembrane transport"/>
    <property type="evidence" value="ECO:0007669"/>
    <property type="project" value="InterPro"/>
</dbReference>
<comment type="caution">
    <text evidence="8">The sequence shown here is derived from an EMBL/GenBank/DDBJ whole genome shotgun (WGS) entry which is preliminary data.</text>
</comment>
<keyword evidence="5 6" id="KW-0472">Membrane</keyword>
<dbReference type="GO" id="GO:0005886">
    <property type="term" value="C:plasma membrane"/>
    <property type="evidence" value="ECO:0007669"/>
    <property type="project" value="UniProtKB-SubCell"/>
</dbReference>
<feature type="transmembrane region" description="Helical" evidence="6">
    <location>
        <begin position="62"/>
        <end position="81"/>
    </location>
</feature>
<feature type="domain" description="ABC3 transporter permease C-terminal" evidence="7">
    <location>
        <begin position="63"/>
        <end position="182"/>
    </location>
</feature>
<comment type="subcellular location">
    <subcellularLocation>
        <location evidence="1">Cell membrane</location>
        <topology evidence="1">Multi-pass membrane protein</topology>
    </subcellularLocation>
</comment>
<dbReference type="PIRSF" id="PIRSF018968">
    <property type="entry name" value="ABC_permease_BceB"/>
    <property type="match status" value="1"/>
</dbReference>
<dbReference type="PANTHER" id="PTHR46795">
    <property type="entry name" value="ABC TRANSPORTER PERMEASE-RELATED-RELATED"/>
    <property type="match status" value="1"/>
</dbReference>
<feature type="transmembrane region" description="Helical" evidence="6">
    <location>
        <begin position="644"/>
        <end position="665"/>
    </location>
</feature>
<keyword evidence="2" id="KW-1003">Cell membrane</keyword>
<evidence type="ECO:0000256" key="1">
    <source>
        <dbReference type="ARBA" id="ARBA00004651"/>
    </source>
</evidence>